<dbReference type="InterPro" id="IPR057045">
    <property type="entry name" value="PARP14_KH_3"/>
</dbReference>
<evidence type="ECO:0000256" key="5">
    <source>
        <dbReference type="ARBA" id="ARBA00023242"/>
    </source>
</evidence>
<feature type="domain" description="Macro" evidence="9">
    <location>
        <begin position="1016"/>
        <end position="1203"/>
    </location>
</feature>
<comment type="caution">
    <text evidence="10">The sequence shown here is derived from an EMBL/GenBank/DDBJ whole genome shotgun (WGS) entry which is preliminary data.</text>
</comment>
<feature type="domain" description="Macro" evidence="9">
    <location>
        <begin position="1225"/>
        <end position="1399"/>
    </location>
</feature>
<dbReference type="Pfam" id="PF23251">
    <property type="entry name" value="KH_PARP14_4"/>
    <property type="match status" value="1"/>
</dbReference>
<evidence type="ECO:0000256" key="3">
    <source>
        <dbReference type="ARBA" id="ARBA00022679"/>
    </source>
</evidence>
<dbReference type="InterPro" id="IPR057051">
    <property type="entry name" value="PARP14_RPM_1"/>
</dbReference>
<dbReference type="Pfam" id="PF22005">
    <property type="entry name" value="WWE_1"/>
    <property type="match status" value="1"/>
</dbReference>
<feature type="domain" description="Macro" evidence="9">
    <location>
        <begin position="801"/>
        <end position="988"/>
    </location>
</feature>
<dbReference type="InterPro" id="IPR002589">
    <property type="entry name" value="Macro_dom"/>
</dbReference>
<dbReference type="CDD" id="cd12300">
    <property type="entry name" value="RRM1_PAR14"/>
    <property type="match status" value="1"/>
</dbReference>
<dbReference type="CDD" id="cd02907">
    <property type="entry name" value="Macro_Af1521_BAL-like"/>
    <property type="match status" value="1"/>
</dbReference>
<dbReference type="InterPro" id="IPR012317">
    <property type="entry name" value="Poly(ADP-ribose)pol_cat_dom"/>
</dbReference>
<evidence type="ECO:0000256" key="4">
    <source>
        <dbReference type="ARBA" id="ARBA00023027"/>
    </source>
</evidence>
<dbReference type="Pfam" id="PF23222">
    <property type="entry name" value="RRM_PARP14_1"/>
    <property type="match status" value="1"/>
</dbReference>
<dbReference type="GO" id="GO:0070212">
    <property type="term" value="P:protein poly-ADP-ribosylation"/>
    <property type="evidence" value="ECO:0007669"/>
    <property type="project" value="TreeGrafter"/>
</dbReference>
<dbReference type="Pfam" id="PF23254">
    <property type="entry name" value="KH_PARP14_8"/>
    <property type="match status" value="1"/>
</dbReference>
<keyword evidence="3 7" id="KW-0808">Transferase</keyword>
<dbReference type="SUPFAM" id="SSF52949">
    <property type="entry name" value="Macro domain-like"/>
    <property type="match status" value="3"/>
</dbReference>
<dbReference type="EMBL" id="BEZZ01000079">
    <property type="protein sequence ID" value="GCC25190.1"/>
    <property type="molecule type" value="Genomic_DNA"/>
</dbReference>
<evidence type="ECO:0000256" key="6">
    <source>
        <dbReference type="ARBA" id="ARBA00024347"/>
    </source>
</evidence>
<organism evidence="10 11">
    <name type="scientific">Chiloscyllium punctatum</name>
    <name type="common">Brownbanded bambooshark</name>
    <name type="synonym">Hemiscyllium punctatum</name>
    <dbReference type="NCBI Taxonomy" id="137246"/>
    <lineage>
        <taxon>Eukaryota</taxon>
        <taxon>Metazoa</taxon>
        <taxon>Chordata</taxon>
        <taxon>Craniata</taxon>
        <taxon>Vertebrata</taxon>
        <taxon>Chondrichthyes</taxon>
        <taxon>Elasmobranchii</taxon>
        <taxon>Galeomorphii</taxon>
        <taxon>Galeoidea</taxon>
        <taxon>Orectolobiformes</taxon>
        <taxon>Hemiscylliidae</taxon>
        <taxon>Chiloscyllium</taxon>
    </lineage>
</organism>
<accession>A0A401S453</accession>
<dbReference type="CDD" id="cd02903">
    <property type="entry name" value="Macro_BAL-like"/>
    <property type="match status" value="1"/>
</dbReference>
<reference evidence="10 11" key="1">
    <citation type="journal article" date="2018" name="Nat. Ecol. Evol.">
        <title>Shark genomes provide insights into elasmobranch evolution and the origin of vertebrates.</title>
        <authorList>
            <person name="Hara Y"/>
            <person name="Yamaguchi K"/>
            <person name="Onimaru K"/>
            <person name="Kadota M"/>
            <person name="Koyanagi M"/>
            <person name="Keeley SD"/>
            <person name="Tatsumi K"/>
            <person name="Tanaka K"/>
            <person name="Motone F"/>
            <person name="Kageyama Y"/>
            <person name="Nozu R"/>
            <person name="Adachi N"/>
            <person name="Nishimura O"/>
            <person name="Nakagawa R"/>
            <person name="Tanegashima C"/>
            <person name="Kiyatake I"/>
            <person name="Matsumoto R"/>
            <person name="Murakumo K"/>
            <person name="Nishida K"/>
            <person name="Terakita A"/>
            <person name="Kuratani S"/>
            <person name="Sato K"/>
            <person name="Hyodo S Kuraku.S."/>
        </authorList>
    </citation>
    <scope>NUCLEOTIDE SEQUENCE [LARGE SCALE GENOMIC DNA]</scope>
</reference>
<dbReference type="InterPro" id="IPR052056">
    <property type="entry name" value="Mono-ARTD/PARP"/>
</dbReference>
<dbReference type="InterPro" id="IPR043472">
    <property type="entry name" value="Macro_dom-like"/>
</dbReference>
<dbReference type="GO" id="GO:0003950">
    <property type="term" value="F:NAD+ poly-ADP-ribosyltransferase activity"/>
    <property type="evidence" value="ECO:0007669"/>
    <property type="project" value="UniProtKB-UniRule"/>
</dbReference>
<comment type="subcellular location">
    <subcellularLocation>
        <location evidence="1">Nucleus</location>
    </subcellularLocation>
</comment>
<name>A0A401S453_CHIPU</name>
<evidence type="ECO:0000256" key="2">
    <source>
        <dbReference type="ARBA" id="ARBA00022676"/>
    </source>
</evidence>
<dbReference type="Pfam" id="PF23249">
    <property type="entry name" value="KH_PARP14_3"/>
    <property type="match status" value="1"/>
</dbReference>
<dbReference type="Proteomes" id="UP000287033">
    <property type="component" value="Unassembled WGS sequence"/>
</dbReference>
<dbReference type="Gene3D" id="3.90.228.10">
    <property type="match status" value="1"/>
</dbReference>
<dbReference type="GO" id="GO:0005634">
    <property type="term" value="C:nucleus"/>
    <property type="evidence" value="ECO:0007669"/>
    <property type="project" value="UniProtKB-SubCell"/>
</dbReference>
<dbReference type="OrthoDB" id="6133115at2759"/>
<dbReference type="InterPro" id="IPR012677">
    <property type="entry name" value="Nucleotide-bd_a/b_plait_sf"/>
</dbReference>
<dbReference type="Pfam" id="PF23084">
    <property type="entry name" value="KH_PARP14_1"/>
    <property type="match status" value="1"/>
</dbReference>
<dbReference type="EC" id="2.4.2.-" evidence="7"/>
<dbReference type="Pfam" id="PF00644">
    <property type="entry name" value="PARP"/>
    <property type="match status" value="1"/>
</dbReference>
<dbReference type="GO" id="GO:0003676">
    <property type="term" value="F:nucleic acid binding"/>
    <property type="evidence" value="ECO:0007669"/>
    <property type="project" value="InterPro"/>
</dbReference>
<dbReference type="PROSITE" id="PS51154">
    <property type="entry name" value="MACRO"/>
    <property type="match status" value="3"/>
</dbReference>
<dbReference type="SMART" id="SM00506">
    <property type="entry name" value="A1pp"/>
    <property type="match status" value="3"/>
</dbReference>
<dbReference type="SUPFAM" id="SSF117839">
    <property type="entry name" value="WWE domain"/>
    <property type="match status" value="1"/>
</dbReference>
<evidence type="ECO:0000256" key="1">
    <source>
        <dbReference type="ARBA" id="ARBA00004123"/>
    </source>
</evidence>
<dbReference type="InterPro" id="IPR057049">
    <property type="entry name" value="PARP14_KH_8"/>
</dbReference>
<dbReference type="Gene3D" id="3.30.70.330">
    <property type="match status" value="2"/>
</dbReference>
<dbReference type="FunFam" id="3.90.228.10:FF:000008">
    <property type="entry name" value="Poly [ADP-ribose] polymerase"/>
    <property type="match status" value="1"/>
</dbReference>
<keyword evidence="4 7" id="KW-0520">NAD</keyword>
<feature type="domain" description="PARP catalytic" evidence="8">
    <location>
        <begin position="1631"/>
        <end position="1833"/>
    </location>
</feature>
<keyword evidence="5" id="KW-0539">Nucleus</keyword>
<dbReference type="GO" id="GO:0005737">
    <property type="term" value="C:cytoplasm"/>
    <property type="evidence" value="ECO:0007669"/>
    <property type="project" value="TreeGrafter"/>
</dbReference>
<dbReference type="PANTHER" id="PTHR14453">
    <property type="entry name" value="PARP/ZINC FINGER CCCH TYPE DOMAIN CONTAINING PROTEIN"/>
    <property type="match status" value="1"/>
</dbReference>
<dbReference type="InterPro" id="IPR057046">
    <property type="entry name" value="PARP14_KH_4"/>
</dbReference>
<dbReference type="STRING" id="137246.A0A401S453"/>
<evidence type="ECO:0000313" key="10">
    <source>
        <dbReference type="EMBL" id="GCC25190.1"/>
    </source>
</evidence>
<dbReference type="Pfam" id="PF23085">
    <property type="entry name" value="RRM_PARP14_3"/>
    <property type="match status" value="1"/>
</dbReference>
<dbReference type="GO" id="GO:0010629">
    <property type="term" value="P:negative regulation of gene expression"/>
    <property type="evidence" value="ECO:0007669"/>
    <property type="project" value="TreeGrafter"/>
</dbReference>
<evidence type="ECO:0000259" key="8">
    <source>
        <dbReference type="PROSITE" id="PS51059"/>
    </source>
</evidence>
<dbReference type="InterPro" id="IPR057044">
    <property type="entry name" value="PARP14_KH_1"/>
</dbReference>
<dbReference type="InterPro" id="IPR057047">
    <property type="entry name" value="PARP14_KH_5"/>
</dbReference>
<dbReference type="OMA" id="FVERNTH"/>
<dbReference type="GO" id="GO:0003714">
    <property type="term" value="F:transcription corepressor activity"/>
    <property type="evidence" value="ECO:0007669"/>
    <property type="project" value="TreeGrafter"/>
</dbReference>
<dbReference type="SUPFAM" id="SSF56399">
    <property type="entry name" value="ADP-ribosylation"/>
    <property type="match status" value="1"/>
</dbReference>
<protein>
    <recommendedName>
        <fullName evidence="7">Poly [ADP-ribose] polymerase</fullName>
        <shortName evidence="7">PARP</shortName>
        <ecNumber evidence="7">2.4.2.-</ecNumber>
    </recommendedName>
</protein>
<dbReference type="Pfam" id="PF23245">
    <property type="entry name" value="RRM_PARP14_2"/>
    <property type="match status" value="1"/>
</dbReference>
<comment type="similarity">
    <text evidence="6">Belongs to the ARTD/PARP family.</text>
</comment>
<proteinExistence type="inferred from homology"/>
<dbReference type="InterPro" id="IPR057043">
    <property type="entry name" value="PARP14_KH_2"/>
</dbReference>
<dbReference type="Pfam" id="PF23248">
    <property type="entry name" value="KH_PARP14_2"/>
    <property type="match status" value="1"/>
</dbReference>
<dbReference type="PANTHER" id="PTHR14453:SF89">
    <property type="entry name" value="PROTEIN MONO-ADP-RIBOSYLTRANSFERASE PARP14"/>
    <property type="match status" value="1"/>
</dbReference>
<dbReference type="SUPFAM" id="SSF54928">
    <property type="entry name" value="RNA-binding domain, RBD"/>
    <property type="match status" value="1"/>
</dbReference>
<dbReference type="Gene3D" id="3.30.720.50">
    <property type="match status" value="1"/>
</dbReference>
<dbReference type="Pfam" id="PF23252">
    <property type="entry name" value="KH_PARP14_5"/>
    <property type="match status" value="1"/>
</dbReference>
<gene>
    <name evidence="10" type="ORF">chiPu_0003597</name>
</gene>
<keyword evidence="11" id="KW-1185">Reference proteome</keyword>
<sequence>MAASTDYLYPVLVEGDWGPDVAKVLKIKLQLYFQSRKKSNGGDCVVEYEDLSAKQAVVCFASPETRCRVLEKESHEIDLQKRGKLRLTVKPLGDADGDCATTPQLASRQSDLDTVRKLRKTEKGAQAMLNQEAHSVENDQLMRRLHEDKNEDPVQSSAVVLRNLPKSTTCEMLNLLIENFTGLTQEADCFSVEILNEMNVAVVTFKTNIDTNDFIEKCSRKVLSNSQQIMAQQLEITTSVRVENLPSNVSDQFLKLYFENPKNGSGDVTAIEMTPEDNVAIVSFESSNVLDTILAKTHIIEETPVYVYPYFKSLGSALYGNKRPVVKMPDPFTIKINPYILQFLQKDRRRIAEIKDKMSVHHCNIDTDLSDSIKISPTFSGQENSFEKLVKKWNQVASDNLTDILSKYKAVENNVRRHIWETIQRDLDQYLNQDIVVIPALSNGQIILAGESDSVDTFHQLFQSVVCKAIDELERKKQSLTEKVICDPAVYNLLLSTGLEKRISTTFPNIKMEWNASAGHITLYGLPKDVYAAKSDILEERVQLKTKQVDMNPHLIDFLQKLDSTEMSCCLFISNGINAVYDIKDNNMLLIGKDCFIRAAEEQIRKHLNFKYIEVEDSGVIKMHEWAQLKRKLCMKLNSPMIQVEIKEMPLDDHVQVIIFGHSGPVMDVFEMLSDFVKKNTIIQKEVSLKSAGIVQFLMDIKKPDFLHTAAKDLKIKINIVKNGSSVLLSGPQMYVLEVENDLLSEAAKVISSVFEITKPGTKKIFKEKEDIYVSTVMLKFGCILKMVEPGVFADNAKLGKAHDKVQLPGGPLVIVYKGDLCKSEVDVVVNAANEELQHIGGLAAALLKAAGPILQNDSNRIVHSQGSLAPGDAVITGAGKLPCSRVIHAVGPRWMATDADKAKKHLRKAIIQSLHLTESHNLKTIAIPAISSGIFGFPLNLCAEVIVRSIREHYVDSLGGSSIKEIHLVNLDEQTVQAVSVAVKKILGEFALIGPTPTPPKMPYIGSKIRSRSMNCVHEAQTKEGLNVFILKGGIQDVATDVIVNVIGMDFDLNSGAVSQALLKKAGPNLQKLLLHEKMSKKHAVGKIIETKGCNLNCTEVFHVVAPLWDQGKGDACKLLKNIIKDCLKNIEALQLSSIAFPAIGTGKLCFPKDLVASLMIEIVVKFSSKGNIKHLQNVYFVIHPDDDSTLQAMSHEFKRTFNPQQKMTQKPSGNVFGTVSSHASNHVEVQVGPISMEVVTGDITSEKTDVIVNSTNSNFTLRAGVSKAILDAAGQTVEDECKVLGIQPNNGIITTNAGNLACKKIIHMVGQTDPNQIRAFIGTILRKCEDEKFSSVAFPALGTGQGRVNPSQVANAMIDSVVDFVSRKSSTYLRKIRIVIFQPQMFSEFQNRLQKHDRSNLTESESFWNKAKNAVAGIFWPDQSKEKKQHFTEDYIVFKDQIDPVPFEICGANEQIVEKAKSWVEQLIFSDYDEKVISSDYLFQFSEKEEEELTALQKKLEIKIELKLKPSGAEAIVSGTAKDISSAYLKIQEMINNLRESEFRRRDEELLNNLVEWSFEQGAQFVPFDKAVNLNLEKAFNEDKTQLDIDWQAKHWKVDLSKNTAVDNKENVIKLKRVLKTEGLKTDNIPHHWDNMQKSQYKSVQLQQQSQEFQEVVKSVTKSENLGLRRPIKIVKIERLQSMCLWKNYMIKKQQLDDKNPPGTNNEHILFHGTSQDTLESINHHGFNRSYAGRNATALGKGTYFAVSATYSAQETYSRTDSNGFKYMYRARVLTGIYCQGQSGMVTPPSKSPTNPTDLYDSVVDNQQNPTMFIIFNDIQAYPEYLITFTL</sequence>
<dbReference type="CDD" id="cd01439">
    <property type="entry name" value="TCCD_inducible_PARP_like"/>
    <property type="match status" value="1"/>
</dbReference>
<evidence type="ECO:0000256" key="7">
    <source>
        <dbReference type="RuleBase" id="RU362114"/>
    </source>
</evidence>
<dbReference type="InterPro" id="IPR035979">
    <property type="entry name" value="RBD_domain_sf"/>
</dbReference>
<evidence type="ECO:0000259" key="9">
    <source>
        <dbReference type="PROSITE" id="PS51154"/>
    </source>
</evidence>
<keyword evidence="2 7" id="KW-0328">Glycosyltransferase</keyword>
<dbReference type="InterPro" id="IPR057050">
    <property type="entry name" value="RRM_PARP14_2"/>
</dbReference>
<dbReference type="PROSITE" id="PS51059">
    <property type="entry name" value="PARP_CATALYTIC"/>
    <property type="match status" value="1"/>
</dbReference>
<dbReference type="Pfam" id="PF23253">
    <property type="entry name" value="KH_PARP14_6"/>
    <property type="match status" value="1"/>
</dbReference>
<dbReference type="Pfam" id="PF01661">
    <property type="entry name" value="Macro"/>
    <property type="match status" value="3"/>
</dbReference>
<dbReference type="Gene3D" id="3.40.220.10">
    <property type="entry name" value="Leucine Aminopeptidase, subunit E, domain 1"/>
    <property type="match status" value="3"/>
</dbReference>
<dbReference type="GO" id="GO:1990404">
    <property type="term" value="F:NAD+-protein mono-ADP-ribosyltransferase activity"/>
    <property type="evidence" value="ECO:0007669"/>
    <property type="project" value="TreeGrafter"/>
</dbReference>
<dbReference type="InterPro" id="IPR054596">
    <property type="entry name" value="PARP14_WWE"/>
</dbReference>
<dbReference type="InterPro" id="IPR037197">
    <property type="entry name" value="WWE_dom_sf"/>
</dbReference>
<evidence type="ECO:0000313" key="11">
    <source>
        <dbReference type="Proteomes" id="UP000287033"/>
    </source>
</evidence>
<dbReference type="InterPro" id="IPR057048">
    <property type="entry name" value="PARP14_KH_6"/>
</dbReference>